<evidence type="ECO:0000313" key="4">
    <source>
        <dbReference type="EMBL" id="VEN73259.1"/>
    </source>
</evidence>
<dbReference type="SUPFAM" id="SSF69318">
    <property type="entry name" value="Integrin alpha N-terminal domain"/>
    <property type="match status" value="2"/>
</dbReference>
<dbReference type="Pfam" id="PF14252">
    <property type="entry name" value="DUF4347"/>
    <property type="match status" value="1"/>
</dbReference>
<dbReference type="SUPFAM" id="SSF49313">
    <property type="entry name" value="Cadherin-like"/>
    <property type="match status" value="3"/>
</dbReference>
<evidence type="ECO:0000259" key="3">
    <source>
        <dbReference type="PROSITE" id="PS50268"/>
    </source>
</evidence>
<name>A0A484HFH8_9BACT</name>
<feature type="compositionally biased region" description="Basic and acidic residues" evidence="2">
    <location>
        <begin position="44"/>
        <end position="53"/>
    </location>
</feature>
<evidence type="ECO:0000256" key="1">
    <source>
        <dbReference type="ARBA" id="ARBA00022729"/>
    </source>
</evidence>
<dbReference type="InterPro" id="IPR015919">
    <property type="entry name" value="Cadherin-like_sf"/>
</dbReference>
<feature type="domain" description="Cadherin" evidence="3">
    <location>
        <begin position="882"/>
        <end position="973"/>
    </location>
</feature>
<dbReference type="Gene3D" id="2.60.40.60">
    <property type="entry name" value="Cadherins"/>
    <property type="match status" value="4"/>
</dbReference>
<dbReference type="Pfam" id="PF17803">
    <property type="entry name" value="Cadherin_4"/>
    <property type="match status" value="2"/>
</dbReference>
<feature type="region of interest" description="Disordered" evidence="2">
    <location>
        <begin position="1151"/>
        <end position="1172"/>
    </location>
</feature>
<proteinExistence type="predicted"/>
<dbReference type="InterPro" id="IPR025592">
    <property type="entry name" value="DUF4347"/>
</dbReference>
<dbReference type="PANTHER" id="PTHR46580">
    <property type="entry name" value="SENSOR KINASE-RELATED"/>
    <property type="match status" value="1"/>
</dbReference>
<dbReference type="InterPro" id="IPR040853">
    <property type="entry name" value="RapA2_cadherin-like"/>
</dbReference>
<feature type="region of interest" description="Disordered" evidence="2">
    <location>
        <begin position="33"/>
        <end position="53"/>
    </location>
</feature>
<gene>
    <name evidence="4" type="ORF">EPICR_140020</name>
</gene>
<feature type="compositionally biased region" description="Low complexity" evidence="2">
    <location>
        <begin position="768"/>
        <end position="781"/>
    </location>
</feature>
<dbReference type="SMART" id="SM00112">
    <property type="entry name" value="CA"/>
    <property type="match status" value="4"/>
</dbReference>
<reference evidence="4" key="1">
    <citation type="submission" date="2019-01" db="EMBL/GenBank/DDBJ databases">
        <authorList>
            <consortium name="Genoscope - CEA"/>
            <person name="William W."/>
        </authorList>
    </citation>
    <scope>NUCLEOTIDE SEQUENCE</scope>
    <source>
        <strain evidence="4">CR-1</strain>
    </source>
</reference>
<dbReference type="InterPro" id="IPR013517">
    <property type="entry name" value="FG-GAP"/>
</dbReference>
<dbReference type="GO" id="GO:0007156">
    <property type="term" value="P:homophilic cell adhesion via plasma membrane adhesion molecules"/>
    <property type="evidence" value="ECO:0007669"/>
    <property type="project" value="InterPro"/>
</dbReference>
<dbReference type="InterPro" id="IPR028994">
    <property type="entry name" value="Integrin_alpha_N"/>
</dbReference>
<organism evidence="4">
    <name type="scientific">uncultured Desulfobacteraceae bacterium</name>
    <dbReference type="NCBI Taxonomy" id="218296"/>
    <lineage>
        <taxon>Bacteria</taxon>
        <taxon>Pseudomonadati</taxon>
        <taxon>Thermodesulfobacteriota</taxon>
        <taxon>Desulfobacteria</taxon>
        <taxon>Desulfobacterales</taxon>
        <taxon>Desulfobacteraceae</taxon>
        <taxon>environmental samples</taxon>
    </lineage>
</organism>
<feature type="domain" description="Cadherin" evidence="3">
    <location>
        <begin position="988"/>
        <end position="1080"/>
    </location>
</feature>
<dbReference type="EMBL" id="CAACVI010000006">
    <property type="protein sequence ID" value="VEN73259.1"/>
    <property type="molecule type" value="Genomic_DNA"/>
</dbReference>
<evidence type="ECO:0000256" key="2">
    <source>
        <dbReference type="SAM" id="MobiDB-lite"/>
    </source>
</evidence>
<feature type="domain" description="Cadherin" evidence="3">
    <location>
        <begin position="572"/>
        <end position="675"/>
    </location>
</feature>
<dbReference type="Pfam" id="PF13517">
    <property type="entry name" value="FG-GAP_3"/>
    <property type="match status" value="3"/>
</dbReference>
<dbReference type="AlphaFoldDB" id="A0A484HFH8"/>
<dbReference type="PANTHER" id="PTHR46580:SF4">
    <property type="entry name" value="ATP_GTP-BINDING PROTEIN"/>
    <property type="match status" value="1"/>
</dbReference>
<dbReference type="InterPro" id="IPR002126">
    <property type="entry name" value="Cadherin-like_dom"/>
</dbReference>
<sequence>MIHFFKLEQRIMLDAVGLAADFDFDDSDHDLAGGGSEFSELPDGYDRPISKDDSNESPRLLVIADNIQDRGDLAAAAAGGVSVMVYDFESADLKNLADRIEEELDGRPSASIALATHGWGPGKFEPAKGKTVSAGALSHDAEIRSFFEKMGALAGEKGRIDLLACGLAAGEEGALFMKAVSETAGAHVAASDDVTGNEAAGGDFEMETDGASAADIYFRMESLSAFDSLLGNGDFKDSGQNLGSAYSRGTALGDLDGDGDLDAFVANENQANRVWINNGSGTFTDSGQSLGTWHSHGVALGDLDGDGDLDAFSPNTAQGDRVWMNDGSGNFTDSGQSLGNYNGTDAALGDLDGDGDLDAFVTHHTGQGDRVWINDGSGTFTDSGQSLETLDSFGVELGDLDGDGDLDAFVANYWEQGNRVWLNNGSGTFTDSGQSLGSYYSFGVKLGDVDGDNDLDAFVANYGQGNRVWLNNGSGTFTDSGQSIGSSQSVGLDLGDVDVDGDLDVFVANDPGRPNKVWKNDGSGTFTDSGQSLGSYDSHDAALGDLDGDGDLDAFATNYTGQGNRVWINNDSPAITSANAFNSVEEQTVVATLSATDADGDAVVWSVSGGADQGKFSINASTGALTFLSAPDFDIPGDSDADNVYEVQVTASDGTLGAAQTISVTVTDTVETPVIVSLENLTVVENTVSVPFSATDPSGLSLTCVITGGADQARFVAEGAGFRFISPPTYRGLGDANADNVYEVSVSVTNGVFTVYQDIRISLGDDNSPPAITSPASASAPEGSLSAGTVTASDPDGGTLLYSVSGGADQALFSIGRLSGALTFKTAPDFENPADANSDNAHEVEVTVSDRKNAVSQLISVTVSNVDEAPVITGLSPATATENAVSGPTVSASDPEGGAVTYAVSGGADAGRFSIDPNSGALTFNAAPDYESPGDADGNNRHEVEITASDGSLSSRRAFSIAVTGVNEFSPVITSPAEARVYKDSAFVLNAAATDPDGDTLTWSVSGGADQGKFSIDPSSGALGFLSVPDVRNPEDADADNIYEVEITADDGTFFAARTVRAAVTDVAEPKPEPEPSPVIPPAPFRRPASVNATDTGGNQAAADQAIPPNSAPDFSTPFSPDHGGGERISGLARNLALDLIPEGGVTLGRIRQGGFSPADSPGPGKAPQNGNAALQSLEGRIQGFNVDIPGAEGGDLESWFF</sequence>
<dbReference type="GO" id="GO:0016020">
    <property type="term" value="C:membrane"/>
    <property type="evidence" value="ECO:0007669"/>
    <property type="project" value="InterPro"/>
</dbReference>
<dbReference type="PROSITE" id="PS50268">
    <property type="entry name" value="CADHERIN_2"/>
    <property type="match status" value="4"/>
</dbReference>
<dbReference type="CDD" id="cd11304">
    <property type="entry name" value="Cadherin_repeat"/>
    <property type="match status" value="3"/>
</dbReference>
<feature type="region of interest" description="Disordered" evidence="2">
    <location>
        <begin position="1066"/>
        <end position="1128"/>
    </location>
</feature>
<feature type="domain" description="Cadherin" evidence="3">
    <location>
        <begin position="768"/>
        <end position="872"/>
    </location>
</feature>
<dbReference type="GO" id="GO:0005509">
    <property type="term" value="F:calcium ion binding"/>
    <property type="evidence" value="ECO:0007669"/>
    <property type="project" value="InterPro"/>
</dbReference>
<feature type="compositionally biased region" description="Pro residues" evidence="2">
    <location>
        <begin position="1075"/>
        <end position="1085"/>
    </location>
</feature>
<keyword evidence="1" id="KW-0732">Signal</keyword>
<protein>
    <recommendedName>
        <fullName evidence="3">Cadherin domain-containing protein</fullName>
    </recommendedName>
</protein>
<accession>A0A484HFH8</accession>
<dbReference type="Gene3D" id="2.130.10.130">
    <property type="entry name" value="Integrin alpha, N-terminal"/>
    <property type="match status" value="1"/>
</dbReference>
<feature type="region of interest" description="Disordered" evidence="2">
    <location>
        <begin position="766"/>
        <end position="792"/>
    </location>
</feature>